<dbReference type="Proteomes" id="UP000620262">
    <property type="component" value="Unassembled WGS sequence"/>
</dbReference>
<keyword evidence="2" id="KW-1185">Reference proteome</keyword>
<sequence>MLQHLQNSVGAVLCGVAVGAPEVDPGLTVLDVEPGAALSRLRTPIIISALLVLA</sequence>
<organism evidence="1 2">
    <name type="scientific">Rhizobium viscosum</name>
    <name type="common">Arthrobacter viscosus</name>
    <dbReference type="NCBI Taxonomy" id="1673"/>
    <lineage>
        <taxon>Bacteria</taxon>
        <taxon>Pseudomonadati</taxon>
        <taxon>Pseudomonadota</taxon>
        <taxon>Alphaproteobacteria</taxon>
        <taxon>Hyphomicrobiales</taxon>
        <taxon>Rhizobiaceae</taxon>
        <taxon>Rhizobium/Agrobacterium group</taxon>
        <taxon>Rhizobium</taxon>
    </lineage>
</organism>
<protein>
    <submittedName>
        <fullName evidence="1">Uncharacterized protein</fullName>
    </submittedName>
</protein>
<dbReference type="EMBL" id="JADBEC010000002">
    <property type="protein sequence ID" value="MBE1507604.1"/>
    <property type="molecule type" value="Genomic_DNA"/>
</dbReference>
<comment type="caution">
    <text evidence="1">The sequence shown here is derived from an EMBL/GenBank/DDBJ whole genome shotgun (WGS) entry which is preliminary data.</text>
</comment>
<accession>A0ABR9IWM0</accession>
<gene>
    <name evidence="1" type="ORF">H4W29_004849</name>
</gene>
<reference evidence="1 2" key="1">
    <citation type="submission" date="2020-10" db="EMBL/GenBank/DDBJ databases">
        <title>Sequencing the genomes of 1000 actinobacteria strains.</title>
        <authorList>
            <person name="Klenk H.-P."/>
        </authorList>
    </citation>
    <scope>NUCLEOTIDE SEQUENCE [LARGE SCALE GENOMIC DNA]</scope>
    <source>
        <strain evidence="1 2">DSM 7307</strain>
    </source>
</reference>
<dbReference type="RefSeq" id="WP_192731330.1">
    <property type="nucleotide sequence ID" value="NZ_BAAAVL010000002.1"/>
</dbReference>
<proteinExistence type="predicted"/>
<evidence type="ECO:0000313" key="1">
    <source>
        <dbReference type="EMBL" id="MBE1507604.1"/>
    </source>
</evidence>
<evidence type="ECO:0000313" key="2">
    <source>
        <dbReference type="Proteomes" id="UP000620262"/>
    </source>
</evidence>
<name>A0ABR9IWM0_RHIVS</name>